<keyword evidence="9" id="KW-1185">Reference proteome</keyword>
<dbReference type="Proteomes" id="UP000077755">
    <property type="component" value="Chromosome 1"/>
</dbReference>
<comment type="subcellular location">
    <subcellularLocation>
        <location evidence="1">Membrane</location>
        <topology evidence="1">Multi-pass membrane protein</topology>
    </subcellularLocation>
</comment>
<dbReference type="GO" id="GO:0016020">
    <property type="term" value="C:membrane"/>
    <property type="evidence" value="ECO:0007669"/>
    <property type="project" value="UniProtKB-SubCell"/>
</dbReference>
<feature type="transmembrane region" description="Helical" evidence="7">
    <location>
        <begin position="175"/>
        <end position="200"/>
    </location>
</feature>
<feature type="transmembrane region" description="Helical" evidence="7">
    <location>
        <begin position="143"/>
        <end position="163"/>
    </location>
</feature>
<evidence type="ECO:0000256" key="3">
    <source>
        <dbReference type="ARBA" id="ARBA00022692"/>
    </source>
</evidence>
<proteinExistence type="inferred from homology"/>
<evidence type="ECO:0000256" key="5">
    <source>
        <dbReference type="ARBA" id="ARBA00023136"/>
    </source>
</evidence>
<evidence type="ECO:0000313" key="8">
    <source>
        <dbReference type="EMBL" id="WOG83340.1"/>
    </source>
</evidence>
<name>A0A166H5W9_DAUCS</name>
<reference evidence="8" key="1">
    <citation type="journal article" date="2016" name="Nat. Genet.">
        <title>A high-quality carrot genome assembly provides new insights into carotenoid accumulation and asterid genome evolution.</title>
        <authorList>
            <person name="Iorizzo M."/>
            <person name="Ellison S."/>
            <person name="Senalik D."/>
            <person name="Zeng P."/>
            <person name="Satapoomin P."/>
            <person name="Huang J."/>
            <person name="Bowman M."/>
            <person name="Iovene M."/>
            <person name="Sanseverino W."/>
            <person name="Cavagnaro P."/>
            <person name="Yildiz M."/>
            <person name="Macko-Podgorni A."/>
            <person name="Moranska E."/>
            <person name="Grzebelus E."/>
            <person name="Grzebelus D."/>
            <person name="Ashrafi H."/>
            <person name="Zheng Z."/>
            <person name="Cheng S."/>
            <person name="Spooner D."/>
            <person name="Van Deynze A."/>
            <person name="Simon P."/>
        </authorList>
    </citation>
    <scope>NUCLEOTIDE SEQUENCE</scope>
    <source>
        <tissue evidence="8">Leaf</tissue>
    </source>
</reference>
<dbReference type="Gramene" id="KZN09762">
    <property type="protein sequence ID" value="KZN09762"/>
    <property type="gene ID" value="DCAR_002418"/>
</dbReference>
<keyword evidence="3 7" id="KW-0812">Transmembrane</keyword>
<evidence type="ECO:0000256" key="6">
    <source>
        <dbReference type="SAM" id="MobiDB-lite"/>
    </source>
</evidence>
<organism evidence="8 9">
    <name type="scientific">Daucus carota subsp. sativus</name>
    <name type="common">Carrot</name>
    <dbReference type="NCBI Taxonomy" id="79200"/>
    <lineage>
        <taxon>Eukaryota</taxon>
        <taxon>Viridiplantae</taxon>
        <taxon>Streptophyta</taxon>
        <taxon>Embryophyta</taxon>
        <taxon>Tracheophyta</taxon>
        <taxon>Spermatophyta</taxon>
        <taxon>Magnoliopsida</taxon>
        <taxon>eudicotyledons</taxon>
        <taxon>Gunneridae</taxon>
        <taxon>Pentapetalae</taxon>
        <taxon>asterids</taxon>
        <taxon>campanulids</taxon>
        <taxon>Apiales</taxon>
        <taxon>Apiaceae</taxon>
        <taxon>Apioideae</taxon>
        <taxon>Scandiceae</taxon>
        <taxon>Daucinae</taxon>
        <taxon>Daucus</taxon>
        <taxon>Daucus sect. Daucus</taxon>
    </lineage>
</organism>
<dbReference type="OMA" id="KSPQWWD"/>
<protein>
    <submittedName>
        <fullName evidence="8">Uncharacterized protein</fullName>
    </submittedName>
</protein>
<evidence type="ECO:0000256" key="4">
    <source>
        <dbReference type="ARBA" id="ARBA00022989"/>
    </source>
</evidence>
<dbReference type="PANTHER" id="PTHR10383:SF9">
    <property type="entry name" value="SERINE INCORPORATOR, ISOFORM F"/>
    <property type="match status" value="1"/>
</dbReference>
<feature type="transmembrane region" description="Helical" evidence="7">
    <location>
        <begin position="276"/>
        <end position="295"/>
    </location>
</feature>
<feature type="region of interest" description="Disordered" evidence="6">
    <location>
        <begin position="300"/>
        <end position="332"/>
    </location>
</feature>
<dbReference type="InterPro" id="IPR005016">
    <property type="entry name" value="TDE1/TMS"/>
</dbReference>
<keyword evidence="5 7" id="KW-0472">Membrane</keyword>
<feature type="transmembrane region" description="Helical" evidence="7">
    <location>
        <begin position="116"/>
        <end position="137"/>
    </location>
</feature>
<evidence type="ECO:0000256" key="7">
    <source>
        <dbReference type="SAM" id="Phobius"/>
    </source>
</evidence>
<sequence length="409" mass="45312">MSCLAGCCASLTCGLCTSVASGITKRSARLGYCGLFGVSLVLSWVLREIGAPLLKQFPWINDSESYSDEWYRTEAVLRVSLGNFLFFAILSLIMIGVKDQNDTRDSWQHGGWMAKIIIWALLIILVFFFPNALTSFYGILSKFGAGFFLLVQVIILLDATHTWNDSWVAKDEQKWYIALLVVSVSCYLAAFVFPGLLFIWFNPSGQDCGLNVFFLVMTMILAFSFAVIALHPKVNGSLLPASVISVYCAFVCYTGLSSEPRDYECNGLNKSKVVTTGTLVVGMLTTVLSVLYSALRAGSSTTFLSPPSSPKSGERTPFLEADELESGNKKNDKEARPVTYSYMFFHMIFALASMYSAMLLSGWTDSAENSDLIDVGWTSVWVRICTEWVTAGLYIWSLVAPLIFPDREF</sequence>
<dbReference type="OrthoDB" id="407598at2759"/>
<dbReference type="EMBL" id="CP093343">
    <property type="protein sequence ID" value="WOG83340.1"/>
    <property type="molecule type" value="Genomic_DNA"/>
</dbReference>
<evidence type="ECO:0000256" key="2">
    <source>
        <dbReference type="ARBA" id="ARBA00006665"/>
    </source>
</evidence>
<reference evidence="8" key="2">
    <citation type="submission" date="2022-03" db="EMBL/GenBank/DDBJ databases">
        <title>Draft title - Genomic analysis of global carrot germplasm unveils the trajectory of domestication and the origin of high carotenoid orange carrot.</title>
        <authorList>
            <person name="Iorizzo M."/>
            <person name="Ellison S."/>
            <person name="Senalik D."/>
            <person name="Macko-Podgorni A."/>
            <person name="Grzebelus D."/>
            <person name="Bostan H."/>
            <person name="Rolling W."/>
            <person name="Curaba J."/>
            <person name="Simon P."/>
        </authorList>
    </citation>
    <scope>NUCLEOTIDE SEQUENCE</scope>
    <source>
        <tissue evidence="8">Leaf</tissue>
    </source>
</reference>
<evidence type="ECO:0000313" key="9">
    <source>
        <dbReference type="Proteomes" id="UP000077755"/>
    </source>
</evidence>
<dbReference type="AlphaFoldDB" id="A0A166H5W9"/>
<feature type="transmembrane region" description="Helical" evidence="7">
    <location>
        <begin position="339"/>
        <end position="360"/>
    </location>
</feature>
<dbReference type="Pfam" id="PF03348">
    <property type="entry name" value="Serinc"/>
    <property type="match status" value="1"/>
</dbReference>
<feature type="transmembrane region" description="Helical" evidence="7">
    <location>
        <begin position="75"/>
        <end position="95"/>
    </location>
</feature>
<gene>
    <name evidence="8" type="ORF">DCAR_0102515</name>
</gene>
<keyword evidence="4 7" id="KW-1133">Transmembrane helix</keyword>
<feature type="transmembrane region" description="Helical" evidence="7">
    <location>
        <begin position="212"/>
        <end position="230"/>
    </location>
</feature>
<dbReference type="PANTHER" id="PTHR10383">
    <property type="entry name" value="SERINE INCORPORATOR"/>
    <property type="match status" value="1"/>
</dbReference>
<feature type="transmembrane region" description="Helical" evidence="7">
    <location>
        <begin position="237"/>
        <end position="256"/>
    </location>
</feature>
<accession>A0A166H5W9</accession>
<feature type="transmembrane region" description="Helical" evidence="7">
    <location>
        <begin position="380"/>
        <end position="404"/>
    </location>
</feature>
<comment type="similarity">
    <text evidence="2">Belongs to the TDE1 family.</text>
</comment>
<evidence type="ECO:0000256" key="1">
    <source>
        <dbReference type="ARBA" id="ARBA00004141"/>
    </source>
</evidence>